<dbReference type="GeneID" id="59350530"/>
<feature type="compositionally biased region" description="Low complexity" evidence="1">
    <location>
        <begin position="733"/>
        <end position="749"/>
    </location>
</feature>
<dbReference type="RefSeq" id="XP_037215846.1">
    <property type="nucleotide sequence ID" value="XM_037368014.1"/>
</dbReference>
<feature type="region of interest" description="Disordered" evidence="1">
    <location>
        <begin position="192"/>
        <end position="231"/>
    </location>
</feature>
<dbReference type="OrthoDB" id="3270520at2759"/>
<proteinExistence type="predicted"/>
<feature type="compositionally biased region" description="Acidic residues" evidence="1">
    <location>
        <begin position="716"/>
        <end position="728"/>
    </location>
</feature>
<protein>
    <recommendedName>
        <fullName evidence="4">HAT C-terminal dimerisation domain-containing protein</fullName>
    </recommendedName>
</protein>
<feature type="compositionally biased region" description="Polar residues" evidence="1">
    <location>
        <begin position="216"/>
        <end position="225"/>
    </location>
</feature>
<organism evidence="2 3">
    <name type="scientific">Mycena indigotica</name>
    <dbReference type="NCBI Taxonomy" id="2126181"/>
    <lineage>
        <taxon>Eukaryota</taxon>
        <taxon>Fungi</taxon>
        <taxon>Dikarya</taxon>
        <taxon>Basidiomycota</taxon>
        <taxon>Agaricomycotina</taxon>
        <taxon>Agaricomycetes</taxon>
        <taxon>Agaricomycetidae</taxon>
        <taxon>Agaricales</taxon>
        <taxon>Marasmiineae</taxon>
        <taxon>Mycenaceae</taxon>
        <taxon>Mycena</taxon>
    </lineage>
</organism>
<feature type="region of interest" description="Disordered" evidence="1">
    <location>
        <begin position="99"/>
        <end position="125"/>
    </location>
</feature>
<name>A0A8H6S6H2_9AGAR</name>
<dbReference type="EMBL" id="JACAZF010000010">
    <property type="protein sequence ID" value="KAF7293683.1"/>
    <property type="molecule type" value="Genomic_DNA"/>
</dbReference>
<keyword evidence="3" id="KW-1185">Reference proteome</keyword>
<evidence type="ECO:0008006" key="4">
    <source>
        <dbReference type="Google" id="ProtNLM"/>
    </source>
</evidence>
<dbReference type="SUPFAM" id="SSF53098">
    <property type="entry name" value="Ribonuclease H-like"/>
    <property type="match status" value="1"/>
</dbReference>
<gene>
    <name evidence="2" type="ORF">MIND_01148300</name>
</gene>
<evidence type="ECO:0000313" key="3">
    <source>
        <dbReference type="Proteomes" id="UP000636479"/>
    </source>
</evidence>
<sequence>MSATTTAQEAANRQWQRQHFRDDPAVAANRAAGIPNTGKTKVICRQHLQVRIQEDRLADLANGLPQRSEDDLLPIYFATDAKAQDRMWMQERPDTLLNHLSKDDLEQRKAKPKGKSTAPTSTSGAHILMPFPSTSSNDPAYNSLALAGQTAFQYAGMGLDSGTVSFPSSFDATIGSSTSFAFNGIPFEHRPRRASSPSLVPGDSISEAGTVPGLSRQPSFHGSDTSNKRAPPMQQQFEYRIARLTASGGLPLSWIENPEALALFALFVPGAVVPSRAVLTRRLIPAVLKELQDEVKKRVRGSMGTLQADGWTGIDFHHLIAFMLAAAGHINTVDVYDVSDERKTAVNFLRLMMEVLEKVDKGFLKWSKEITDLIGWLRSKTFVLALLRELQRSSNLPVLAIIRAVLTRWTSHYLAYTRLIAVGPPLRALVAREDLRGTDNQLITGDSKAKKKAQKMVALIKNPQLWAALERMRTHLSPLALCANMTQTAFCRLDQDPEDQFVRAAVLASVERRWGKCDQDVFLAAAIANPFLDLNDFMPLPILTRGAIFTLWSRLHLRFEKKEADPATLLANINDFFNKTGSFDTLPKLIPAMRAAALREKCIPDPLALFGMLSFPGRDIPDSPFMAVTKRALNITANSASCERLFSVFGAILTKTRNRLGKETLRNLAELKMLIRDEHLRNGDVKPRLKRKFEQATPDAQAPLPSTIIASTDASTEPDSEMELDSSAEDPATASLSTSSSSEFHSLAEQLTPHGR</sequence>
<feature type="region of interest" description="Disordered" evidence="1">
    <location>
        <begin position="695"/>
        <end position="756"/>
    </location>
</feature>
<accession>A0A8H6S6H2</accession>
<dbReference type="InterPro" id="IPR012337">
    <property type="entry name" value="RNaseH-like_sf"/>
</dbReference>
<dbReference type="AlphaFoldDB" id="A0A8H6S6H2"/>
<feature type="compositionally biased region" description="Polar residues" evidence="1">
    <location>
        <begin position="1"/>
        <end position="17"/>
    </location>
</feature>
<evidence type="ECO:0000256" key="1">
    <source>
        <dbReference type="SAM" id="MobiDB-lite"/>
    </source>
</evidence>
<feature type="region of interest" description="Disordered" evidence="1">
    <location>
        <begin position="1"/>
        <end position="21"/>
    </location>
</feature>
<feature type="compositionally biased region" description="Basic and acidic residues" evidence="1">
    <location>
        <begin position="99"/>
        <end position="109"/>
    </location>
</feature>
<dbReference type="Proteomes" id="UP000636479">
    <property type="component" value="Unassembled WGS sequence"/>
</dbReference>
<reference evidence="2" key="1">
    <citation type="submission" date="2020-05" db="EMBL/GenBank/DDBJ databases">
        <title>Mycena genomes resolve the evolution of fungal bioluminescence.</title>
        <authorList>
            <person name="Tsai I.J."/>
        </authorList>
    </citation>
    <scope>NUCLEOTIDE SEQUENCE</scope>
    <source>
        <strain evidence="2">171206Taipei</strain>
    </source>
</reference>
<evidence type="ECO:0000313" key="2">
    <source>
        <dbReference type="EMBL" id="KAF7293683.1"/>
    </source>
</evidence>
<comment type="caution">
    <text evidence="2">The sequence shown here is derived from an EMBL/GenBank/DDBJ whole genome shotgun (WGS) entry which is preliminary data.</text>
</comment>